<name>A0ABR2EE24_9ROSI</name>
<evidence type="ECO:0000313" key="1">
    <source>
        <dbReference type="EMBL" id="KAK8558901.1"/>
    </source>
</evidence>
<protein>
    <recommendedName>
        <fullName evidence="3">F-box associated domain-containing protein</fullName>
    </recommendedName>
</protein>
<dbReference type="PANTHER" id="PTHR31790:SF526">
    <property type="entry name" value="OS12G0618150 PROTEIN"/>
    <property type="match status" value="1"/>
</dbReference>
<dbReference type="EMBL" id="JBBPBM010000015">
    <property type="protein sequence ID" value="KAK8558901.1"/>
    <property type="molecule type" value="Genomic_DNA"/>
</dbReference>
<dbReference type="PROSITE" id="PS51257">
    <property type="entry name" value="PROKAR_LIPOPROTEIN"/>
    <property type="match status" value="1"/>
</dbReference>
<sequence>MKNGKTRFTLHYDQDGFEESKKLHLPPFSSVFGSCNGLICVQVFSFVDARVNFILWNPSIQKHISLPMFRISEAAVFGFDSRTNDYKLLILGG</sequence>
<accession>A0ABR2EE24</accession>
<gene>
    <name evidence="1" type="ORF">V6N12_042193</name>
</gene>
<dbReference type="Proteomes" id="UP001472677">
    <property type="component" value="Unassembled WGS sequence"/>
</dbReference>
<keyword evidence="2" id="KW-1185">Reference proteome</keyword>
<dbReference type="PANTHER" id="PTHR31790">
    <property type="entry name" value="OS02G0783600 PROTEIN"/>
    <property type="match status" value="1"/>
</dbReference>
<evidence type="ECO:0008006" key="3">
    <source>
        <dbReference type="Google" id="ProtNLM"/>
    </source>
</evidence>
<reference evidence="1 2" key="1">
    <citation type="journal article" date="2024" name="G3 (Bethesda)">
        <title>Genome assembly of Hibiscus sabdariffa L. provides insights into metabolisms of medicinal natural products.</title>
        <authorList>
            <person name="Kim T."/>
        </authorList>
    </citation>
    <scope>NUCLEOTIDE SEQUENCE [LARGE SCALE GENOMIC DNA]</scope>
    <source>
        <strain evidence="1">TK-2024</strain>
        <tissue evidence="1">Old leaves</tissue>
    </source>
</reference>
<organism evidence="1 2">
    <name type="scientific">Hibiscus sabdariffa</name>
    <name type="common">roselle</name>
    <dbReference type="NCBI Taxonomy" id="183260"/>
    <lineage>
        <taxon>Eukaryota</taxon>
        <taxon>Viridiplantae</taxon>
        <taxon>Streptophyta</taxon>
        <taxon>Embryophyta</taxon>
        <taxon>Tracheophyta</taxon>
        <taxon>Spermatophyta</taxon>
        <taxon>Magnoliopsida</taxon>
        <taxon>eudicotyledons</taxon>
        <taxon>Gunneridae</taxon>
        <taxon>Pentapetalae</taxon>
        <taxon>rosids</taxon>
        <taxon>malvids</taxon>
        <taxon>Malvales</taxon>
        <taxon>Malvaceae</taxon>
        <taxon>Malvoideae</taxon>
        <taxon>Hibiscus</taxon>
    </lineage>
</organism>
<dbReference type="InterPro" id="IPR052361">
    <property type="entry name" value="F-box_domain"/>
</dbReference>
<evidence type="ECO:0000313" key="2">
    <source>
        <dbReference type="Proteomes" id="UP001472677"/>
    </source>
</evidence>
<proteinExistence type="predicted"/>
<comment type="caution">
    <text evidence="1">The sequence shown here is derived from an EMBL/GenBank/DDBJ whole genome shotgun (WGS) entry which is preliminary data.</text>
</comment>